<dbReference type="SMART" id="SM00855">
    <property type="entry name" value="PGAM"/>
    <property type="match status" value="1"/>
</dbReference>
<protein>
    <recommendedName>
        <fullName evidence="3">Alpha-ribazole phosphatase</fullName>
    </recommendedName>
</protein>
<dbReference type="Gene3D" id="3.40.50.1240">
    <property type="entry name" value="Phosphoglycerate mutase-like"/>
    <property type="match status" value="1"/>
</dbReference>
<dbReference type="PANTHER" id="PTHR48100:SF59">
    <property type="entry name" value="ADENOSYLCOBALAMIN_ALPHA-RIBAZOLE PHOSPHATASE"/>
    <property type="match status" value="1"/>
</dbReference>
<comment type="caution">
    <text evidence="1">The sequence shown here is derived from an EMBL/GenBank/DDBJ whole genome shotgun (WGS) entry which is preliminary data.</text>
</comment>
<evidence type="ECO:0000313" key="2">
    <source>
        <dbReference type="Proteomes" id="UP000194873"/>
    </source>
</evidence>
<dbReference type="InterPro" id="IPR013078">
    <property type="entry name" value="His_Pase_superF_clade-1"/>
</dbReference>
<dbReference type="CDD" id="cd07067">
    <property type="entry name" value="HP_PGM_like"/>
    <property type="match status" value="1"/>
</dbReference>
<dbReference type="EMBL" id="MTSE01000025">
    <property type="protein sequence ID" value="OUJ70199.1"/>
    <property type="molecule type" value="Genomic_DNA"/>
</dbReference>
<dbReference type="GO" id="GO:0016791">
    <property type="term" value="F:phosphatase activity"/>
    <property type="evidence" value="ECO:0007669"/>
    <property type="project" value="TreeGrafter"/>
</dbReference>
<evidence type="ECO:0000313" key="1">
    <source>
        <dbReference type="EMBL" id="OUJ70199.1"/>
    </source>
</evidence>
<reference evidence="1 2" key="1">
    <citation type="submission" date="2017-01" db="EMBL/GenBank/DDBJ databases">
        <title>A new Hymenobacter.</title>
        <authorList>
            <person name="Liang Y."/>
            <person name="Feng F."/>
        </authorList>
    </citation>
    <scope>NUCLEOTIDE SEQUENCE [LARGE SCALE GENOMIC DNA]</scope>
    <source>
        <strain evidence="1">MIMBbqt21</strain>
    </source>
</reference>
<dbReference type="InterPro" id="IPR029033">
    <property type="entry name" value="His_PPase_superfam"/>
</dbReference>
<keyword evidence="2" id="KW-1185">Reference proteome</keyword>
<dbReference type="PANTHER" id="PTHR48100">
    <property type="entry name" value="BROAD-SPECIFICITY PHOSPHATASE YOR283W-RELATED"/>
    <property type="match status" value="1"/>
</dbReference>
<organism evidence="1 2">
    <name type="scientific">Hymenobacter crusticola</name>
    <dbReference type="NCBI Taxonomy" id="1770526"/>
    <lineage>
        <taxon>Bacteria</taxon>
        <taxon>Pseudomonadati</taxon>
        <taxon>Bacteroidota</taxon>
        <taxon>Cytophagia</taxon>
        <taxon>Cytophagales</taxon>
        <taxon>Hymenobacteraceae</taxon>
        <taxon>Hymenobacter</taxon>
    </lineage>
</organism>
<dbReference type="InterPro" id="IPR050275">
    <property type="entry name" value="PGM_Phosphatase"/>
</dbReference>
<dbReference type="RefSeq" id="WP_086596827.1">
    <property type="nucleotide sequence ID" value="NZ_MTSE01000025.1"/>
</dbReference>
<name>A0A243W860_9BACT</name>
<accession>A0A243W860</accession>
<dbReference type="AlphaFoldDB" id="A0A243W860"/>
<proteinExistence type="predicted"/>
<dbReference type="SUPFAM" id="SSF53254">
    <property type="entry name" value="Phosphoglycerate mutase-like"/>
    <property type="match status" value="1"/>
</dbReference>
<gene>
    <name evidence="1" type="ORF">BXP70_24860</name>
</gene>
<sequence length="192" mass="21113">MEVYLIRHTAVQAAGLCYGHCDVPLADTFAAEAAQLQAKLTRLVSPSPSGYRTFSSPAQRCLALAQALATDITPDERLREMHFGTWENRLWNDLPPAETTPWMADYVTLAPPQGETFGAVQQRAAAFLTELVSADLGSEPILVVTHGGTIRALVCHCLQIPLQNAFQLGIDYGSITRLKWQHERWQVLGLNG</sequence>
<dbReference type="OrthoDB" id="9782128at2"/>
<dbReference type="GO" id="GO:0005737">
    <property type="term" value="C:cytoplasm"/>
    <property type="evidence" value="ECO:0007669"/>
    <property type="project" value="TreeGrafter"/>
</dbReference>
<evidence type="ECO:0008006" key="3">
    <source>
        <dbReference type="Google" id="ProtNLM"/>
    </source>
</evidence>
<dbReference type="Pfam" id="PF00300">
    <property type="entry name" value="His_Phos_1"/>
    <property type="match status" value="1"/>
</dbReference>
<dbReference type="Proteomes" id="UP000194873">
    <property type="component" value="Unassembled WGS sequence"/>
</dbReference>